<dbReference type="AlphaFoldDB" id="A0AAV7PGS3"/>
<reference evidence="1" key="1">
    <citation type="journal article" date="2022" name="bioRxiv">
        <title>Sequencing and chromosome-scale assembly of the giantPleurodeles waltlgenome.</title>
        <authorList>
            <person name="Brown T."/>
            <person name="Elewa A."/>
            <person name="Iarovenko S."/>
            <person name="Subramanian E."/>
            <person name="Araus A.J."/>
            <person name="Petzold A."/>
            <person name="Susuki M."/>
            <person name="Suzuki K.-i.T."/>
            <person name="Hayashi T."/>
            <person name="Toyoda A."/>
            <person name="Oliveira C."/>
            <person name="Osipova E."/>
            <person name="Leigh N.D."/>
            <person name="Simon A."/>
            <person name="Yun M.H."/>
        </authorList>
    </citation>
    <scope>NUCLEOTIDE SEQUENCE</scope>
    <source>
        <strain evidence="1">20211129_DDA</strain>
        <tissue evidence="1">Liver</tissue>
    </source>
</reference>
<organism evidence="1 2">
    <name type="scientific">Pleurodeles waltl</name>
    <name type="common">Iberian ribbed newt</name>
    <dbReference type="NCBI Taxonomy" id="8319"/>
    <lineage>
        <taxon>Eukaryota</taxon>
        <taxon>Metazoa</taxon>
        <taxon>Chordata</taxon>
        <taxon>Craniata</taxon>
        <taxon>Vertebrata</taxon>
        <taxon>Euteleostomi</taxon>
        <taxon>Amphibia</taxon>
        <taxon>Batrachia</taxon>
        <taxon>Caudata</taxon>
        <taxon>Salamandroidea</taxon>
        <taxon>Salamandridae</taxon>
        <taxon>Pleurodelinae</taxon>
        <taxon>Pleurodeles</taxon>
    </lineage>
</organism>
<proteinExistence type="predicted"/>
<protein>
    <submittedName>
        <fullName evidence="1">Uncharacterized protein</fullName>
    </submittedName>
</protein>
<comment type="caution">
    <text evidence="1">The sequence shown here is derived from an EMBL/GenBank/DDBJ whole genome shotgun (WGS) entry which is preliminary data.</text>
</comment>
<keyword evidence="2" id="KW-1185">Reference proteome</keyword>
<sequence length="133" mass="15466">MKNHKKKGKHRCCAKERVTWSAYEGSLGGDDLRTTSPSLLFRWRLGKQEDKARFRVLYQRLLQTQVIPSDQCLFTYSPPGCVHFKRACFNLRPHFIRVHVYKADSFEENLRHLPVIFKYCAAIASPLCPPSLL</sequence>
<name>A0AAV7PGS3_PLEWA</name>
<evidence type="ECO:0000313" key="2">
    <source>
        <dbReference type="Proteomes" id="UP001066276"/>
    </source>
</evidence>
<dbReference type="EMBL" id="JANPWB010000011">
    <property type="protein sequence ID" value="KAJ1127512.1"/>
    <property type="molecule type" value="Genomic_DNA"/>
</dbReference>
<dbReference type="Proteomes" id="UP001066276">
    <property type="component" value="Chromosome 7"/>
</dbReference>
<evidence type="ECO:0000313" key="1">
    <source>
        <dbReference type="EMBL" id="KAJ1127512.1"/>
    </source>
</evidence>
<accession>A0AAV7PGS3</accession>
<gene>
    <name evidence="1" type="ORF">NDU88_005911</name>
</gene>